<dbReference type="InterPro" id="IPR007570">
    <property type="entry name" value="Uncharacterised_Ycf23"/>
</dbReference>
<dbReference type="EMBL" id="JAKKUT010000008">
    <property type="protein sequence ID" value="MDG2992307.1"/>
    <property type="molecule type" value="Genomic_DNA"/>
</dbReference>
<evidence type="ECO:0000259" key="6">
    <source>
        <dbReference type="PROSITE" id="PS51379"/>
    </source>
</evidence>
<keyword evidence="2" id="KW-0004">4Fe-4S</keyword>
<name>A0ABT6F377_9SYNE</name>
<dbReference type="Pfam" id="PF12617">
    <property type="entry name" value="LdpA_C"/>
    <property type="match status" value="1"/>
</dbReference>
<comment type="caution">
    <text evidence="7">The sequence shown here is derived from an EMBL/GenBank/DDBJ whole genome shotgun (WGS) entry which is preliminary data.</text>
</comment>
<dbReference type="PROSITE" id="PS51379">
    <property type="entry name" value="4FE4S_FER_2"/>
    <property type="match status" value="2"/>
</dbReference>
<feature type="domain" description="4Fe-4S ferredoxin-type" evidence="6">
    <location>
        <begin position="128"/>
        <end position="156"/>
    </location>
</feature>
<organism evidence="7 8">
    <name type="scientific">Candidatus Synechococcus calcipolaris G9</name>
    <dbReference type="NCBI Taxonomy" id="1497997"/>
    <lineage>
        <taxon>Bacteria</taxon>
        <taxon>Bacillati</taxon>
        <taxon>Cyanobacteriota</taxon>
        <taxon>Cyanophyceae</taxon>
        <taxon>Synechococcales</taxon>
        <taxon>Synechococcaceae</taxon>
        <taxon>Synechococcus</taxon>
    </lineage>
</organism>
<keyword evidence="4" id="KW-0408">Iron</keyword>
<dbReference type="InterPro" id="IPR017900">
    <property type="entry name" value="4Fe4S_Fe_S_CS"/>
</dbReference>
<feature type="domain" description="4Fe-4S ferredoxin-type" evidence="6">
    <location>
        <begin position="90"/>
        <end position="121"/>
    </location>
</feature>
<keyword evidence="3" id="KW-0479">Metal-binding</keyword>
<keyword evidence="8" id="KW-1185">Reference proteome</keyword>
<dbReference type="InterPro" id="IPR050157">
    <property type="entry name" value="PSI_iron-sulfur_center"/>
</dbReference>
<evidence type="ECO:0000256" key="3">
    <source>
        <dbReference type="ARBA" id="ARBA00022723"/>
    </source>
</evidence>
<dbReference type="NCBIfam" id="NF045992">
    <property type="entry name" value="CircClkLdpA"/>
    <property type="match status" value="1"/>
</dbReference>
<dbReference type="RefSeq" id="WP_277868224.1">
    <property type="nucleotide sequence ID" value="NZ_JAKKUT010000008.1"/>
</dbReference>
<evidence type="ECO:0000256" key="5">
    <source>
        <dbReference type="ARBA" id="ARBA00023014"/>
    </source>
</evidence>
<dbReference type="Pfam" id="PF04481">
    <property type="entry name" value="DUF561"/>
    <property type="match status" value="1"/>
</dbReference>
<evidence type="ECO:0000256" key="1">
    <source>
        <dbReference type="ARBA" id="ARBA00001966"/>
    </source>
</evidence>
<proteinExistence type="predicted"/>
<dbReference type="Pfam" id="PF25160">
    <property type="entry name" value="LdpA_Fe-S-bd"/>
    <property type="match status" value="1"/>
</dbReference>
<dbReference type="SUPFAM" id="SSF54862">
    <property type="entry name" value="4Fe-4S ferredoxins"/>
    <property type="match status" value="1"/>
</dbReference>
<dbReference type="InterPro" id="IPR017896">
    <property type="entry name" value="4Fe4S_Fe-S-bd"/>
</dbReference>
<dbReference type="PANTHER" id="PTHR24960:SF79">
    <property type="entry name" value="PHOTOSYSTEM I IRON-SULFUR CENTER"/>
    <property type="match status" value="1"/>
</dbReference>
<evidence type="ECO:0000313" key="8">
    <source>
        <dbReference type="Proteomes" id="UP001154265"/>
    </source>
</evidence>
<gene>
    <name evidence="7" type="ORF">L3556_15415</name>
</gene>
<dbReference type="Gene3D" id="3.30.70.20">
    <property type="match status" value="1"/>
</dbReference>
<reference evidence="7" key="2">
    <citation type="submission" date="2022-01" db="EMBL/GenBank/DDBJ databases">
        <authorList>
            <person name="Zivanovic Y."/>
            <person name="Moreira D."/>
            <person name="Lopez-Garcia P."/>
        </authorList>
    </citation>
    <scope>NUCLEOTIDE SEQUENCE</scope>
    <source>
        <strain evidence="7">G9</strain>
    </source>
</reference>
<protein>
    <submittedName>
        <fullName evidence="7">DUF561 domain-containing protein</fullName>
    </submittedName>
</protein>
<dbReference type="PROSITE" id="PS00198">
    <property type="entry name" value="4FE4S_FER_1"/>
    <property type="match status" value="1"/>
</dbReference>
<evidence type="ECO:0000256" key="2">
    <source>
        <dbReference type="ARBA" id="ARBA00022485"/>
    </source>
</evidence>
<dbReference type="Proteomes" id="UP001154265">
    <property type="component" value="Unassembled WGS sequence"/>
</dbReference>
<sequence length="371" mass="40141">MPVQSSPLASLTQKSWFKLITGASFQDLPQVYNLALAYTLAGADCIDVAADPAVIQAAQEGMDRAIALCPSQPRPLLMVSINDGEDPHFRKAWFNPENCPPDCPRPCVSICPAAAIEFKEPIEFEAPSQGVLDYRCYGCGRCLPICPIQQIQTYAQPASLERLAPLIHSGQVQALEIHTRPDRQREFSTLWQQVAPWQSHLQVLAISCPDGEYLLDYLHWIADLIGPLQGALIWQTDGRPMSGDIGDGTTRAAIQLGQKVLQGNLPGFVQLAGGTNGHTVAKLRAMGLLISPADQGLVQPAIAGVAYGSYARTLLAPFHAQSSQWHQSPSLLRQAVSQAATLVSQIKALPPSLWLNSLPDNAKLQTISTNS</sequence>
<keyword evidence="5" id="KW-0411">Iron-sulfur</keyword>
<evidence type="ECO:0000313" key="7">
    <source>
        <dbReference type="EMBL" id="MDG2992307.1"/>
    </source>
</evidence>
<accession>A0ABT6F377</accession>
<dbReference type="PANTHER" id="PTHR24960">
    <property type="entry name" value="PHOTOSYSTEM I IRON-SULFUR CENTER-RELATED"/>
    <property type="match status" value="1"/>
</dbReference>
<dbReference type="InterPro" id="IPR057431">
    <property type="entry name" value="LdpA_Fe-S-bd"/>
</dbReference>
<reference evidence="7" key="1">
    <citation type="journal article" date="2022" name="Genome Biol. Evol.">
        <title>A New Gene Family Diagnostic for Intracellular Biomineralization of Amorphous Ca Carbonates by Cyanobacteria.</title>
        <authorList>
            <person name="Benzerara K."/>
            <person name="Duprat E."/>
            <person name="Bitard-Feildel T."/>
            <person name="Caumes G."/>
            <person name="Cassier-Chauvat C."/>
            <person name="Chauvat F."/>
            <person name="Dezi M."/>
            <person name="Diop S.I."/>
            <person name="Gaschignard G."/>
            <person name="Gorgen S."/>
            <person name="Gugger M."/>
            <person name="Lopez-Garcia P."/>
            <person name="Millet M."/>
            <person name="Skouri-Panet F."/>
            <person name="Moreira D."/>
            <person name="Callebaut I."/>
        </authorList>
    </citation>
    <scope>NUCLEOTIDE SEQUENCE</scope>
    <source>
        <strain evidence="7">G9</strain>
    </source>
</reference>
<comment type="cofactor">
    <cofactor evidence="1">
        <name>[4Fe-4S] cluster</name>
        <dbReference type="ChEBI" id="CHEBI:49883"/>
    </cofactor>
</comment>
<evidence type="ECO:0000256" key="4">
    <source>
        <dbReference type="ARBA" id="ARBA00023004"/>
    </source>
</evidence>
<dbReference type="InterPro" id="IPR021039">
    <property type="entry name" value="Fe-S-bd_prot_LdpA_C"/>
</dbReference>